<evidence type="ECO:0000256" key="2">
    <source>
        <dbReference type="ARBA" id="ARBA00023043"/>
    </source>
</evidence>
<dbReference type="PANTHER" id="PTHR24180:SF45">
    <property type="entry name" value="POLY [ADP-RIBOSE] POLYMERASE TANKYRASE"/>
    <property type="match status" value="1"/>
</dbReference>
<dbReference type="SUPFAM" id="SSF48403">
    <property type="entry name" value="Ankyrin repeat"/>
    <property type="match status" value="1"/>
</dbReference>
<feature type="non-terminal residue" evidence="3">
    <location>
        <position position="138"/>
    </location>
</feature>
<gene>
    <name evidence="3" type="ORF">Faunusvirus39_9</name>
</gene>
<dbReference type="PROSITE" id="PS50088">
    <property type="entry name" value="ANK_REPEAT"/>
    <property type="match status" value="1"/>
</dbReference>
<dbReference type="PROSITE" id="PS50297">
    <property type="entry name" value="ANK_REP_REGION"/>
    <property type="match status" value="1"/>
</dbReference>
<name>A0A3G4ZXW2_9VIRU</name>
<dbReference type="Pfam" id="PF12796">
    <property type="entry name" value="Ank_2"/>
    <property type="match status" value="1"/>
</dbReference>
<dbReference type="InterPro" id="IPR051637">
    <property type="entry name" value="Ank_repeat_dom-contain_49"/>
</dbReference>
<dbReference type="SMART" id="SM00248">
    <property type="entry name" value="ANK"/>
    <property type="match status" value="2"/>
</dbReference>
<sequence length="138" mass="15711">MADETKVKRQLFNYIADNKISDALILINSRNDIYKAGYKCGDSNELYDSLIYSIIFNKREIALALINKHIYLDSYGYGDQTALHYACKYQQLDIAHALIENGANVNLVDSDKFTPLYWICIYNNVDLAIAMIEKGANV</sequence>
<accession>A0A3G4ZXW2</accession>
<evidence type="ECO:0000313" key="3">
    <source>
        <dbReference type="EMBL" id="AYV79700.1"/>
    </source>
</evidence>
<evidence type="ECO:0000256" key="1">
    <source>
        <dbReference type="ARBA" id="ARBA00022737"/>
    </source>
</evidence>
<dbReference type="InterPro" id="IPR036770">
    <property type="entry name" value="Ankyrin_rpt-contain_sf"/>
</dbReference>
<dbReference type="InterPro" id="IPR002110">
    <property type="entry name" value="Ankyrin_rpt"/>
</dbReference>
<dbReference type="PANTHER" id="PTHR24180">
    <property type="entry name" value="CYCLIN-DEPENDENT KINASE INHIBITOR 2C-RELATED"/>
    <property type="match status" value="1"/>
</dbReference>
<organism evidence="3">
    <name type="scientific">Faunusvirus sp</name>
    <dbReference type="NCBI Taxonomy" id="2487766"/>
    <lineage>
        <taxon>Viruses</taxon>
        <taxon>Varidnaviria</taxon>
        <taxon>Bamfordvirae</taxon>
        <taxon>Nucleocytoviricota</taxon>
        <taxon>Megaviricetes</taxon>
        <taxon>Imitervirales</taxon>
        <taxon>Mimiviridae</taxon>
    </lineage>
</organism>
<proteinExistence type="predicted"/>
<keyword evidence="2" id="KW-0040">ANK repeat</keyword>
<dbReference type="Gene3D" id="1.25.40.20">
    <property type="entry name" value="Ankyrin repeat-containing domain"/>
    <property type="match status" value="1"/>
</dbReference>
<dbReference type="EMBL" id="MK072170">
    <property type="protein sequence ID" value="AYV79700.1"/>
    <property type="molecule type" value="Genomic_DNA"/>
</dbReference>
<protein>
    <submittedName>
        <fullName evidence="3">Uncharacterized protein</fullName>
    </submittedName>
</protein>
<keyword evidence="1" id="KW-0677">Repeat</keyword>
<reference evidence="3" key="1">
    <citation type="submission" date="2018-10" db="EMBL/GenBank/DDBJ databases">
        <title>Hidden diversity of soil giant viruses.</title>
        <authorList>
            <person name="Schulz F."/>
            <person name="Alteio L."/>
            <person name="Goudeau D."/>
            <person name="Ryan E.M."/>
            <person name="Malmstrom R.R."/>
            <person name="Blanchard J."/>
            <person name="Woyke T."/>
        </authorList>
    </citation>
    <scope>NUCLEOTIDE SEQUENCE</scope>
    <source>
        <strain evidence="3">FNV1</strain>
    </source>
</reference>